<dbReference type="SUPFAM" id="SSF56784">
    <property type="entry name" value="HAD-like"/>
    <property type="match status" value="1"/>
</dbReference>
<dbReference type="InterPro" id="IPR023214">
    <property type="entry name" value="HAD_sf"/>
</dbReference>
<dbReference type="Proteomes" id="UP001172457">
    <property type="component" value="Chromosome 7"/>
</dbReference>
<dbReference type="PIRSF" id="PIRSF002674">
    <property type="entry name" value="VSP"/>
    <property type="match status" value="1"/>
</dbReference>
<evidence type="ECO:0000256" key="4">
    <source>
        <dbReference type="SAM" id="SignalP"/>
    </source>
</evidence>
<dbReference type="InterPro" id="IPR036412">
    <property type="entry name" value="HAD-like_sf"/>
</dbReference>
<gene>
    <name evidence="5" type="ORF">OSB04_026272</name>
</gene>
<keyword evidence="2" id="KW-0325">Glycoprotein</keyword>
<dbReference type="PANTHER" id="PTHR31284">
    <property type="entry name" value="ACID PHOSPHATASE-LIKE PROTEIN"/>
    <property type="match status" value="1"/>
</dbReference>
<dbReference type="CDD" id="cd07535">
    <property type="entry name" value="HAD_VSP"/>
    <property type="match status" value="1"/>
</dbReference>
<name>A0AA38W949_9ASTR</name>
<evidence type="ECO:0000313" key="6">
    <source>
        <dbReference type="Proteomes" id="UP001172457"/>
    </source>
</evidence>
<dbReference type="PANTHER" id="PTHR31284:SF7">
    <property type="entry name" value="ACID PHOSPHATASE-LIKE PROTEIN"/>
    <property type="match status" value="1"/>
</dbReference>
<dbReference type="GO" id="GO:0003993">
    <property type="term" value="F:acid phosphatase activity"/>
    <property type="evidence" value="ECO:0007669"/>
    <property type="project" value="InterPro"/>
</dbReference>
<comment type="caution">
    <text evidence="5">The sequence shown here is derived from an EMBL/GenBank/DDBJ whole genome shotgun (WGS) entry which is preliminary data.</text>
</comment>
<dbReference type="NCBIfam" id="TIGR01675">
    <property type="entry name" value="plant-AP"/>
    <property type="match status" value="1"/>
</dbReference>
<reference evidence="5" key="1">
    <citation type="submission" date="2023-03" db="EMBL/GenBank/DDBJ databases">
        <title>Chromosome-scale reference genome and RAD-based genetic map of yellow starthistle (Centaurea solstitialis) reveal putative structural variation and QTLs associated with invader traits.</title>
        <authorList>
            <person name="Reatini B."/>
            <person name="Cang F.A."/>
            <person name="Jiang Q."/>
            <person name="Mckibben M.T.W."/>
            <person name="Barker M.S."/>
            <person name="Rieseberg L.H."/>
            <person name="Dlugosch K.M."/>
        </authorList>
    </citation>
    <scope>NUCLEOTIDE SEQUENCE</scope>
    <source>
        <strain evidence="5">CAN-66</strain>
        <tissue evidence="5">Leaf</tissue>
    </source>
</reference>
<dbReference type="InterPro" id="IPR014403">
    <property type="entry name" value="APS1/VSP"/>
</dbReference>
<comment type="similarity">
    <text evidence="3">Belongs to the APS1/VSP family.</text>
</comment>
<organism evidence="5 6">
    <name type="scientific">Centaurea solstitialis</name>
    <name type="common">yellow star-thistle</name>
    <dbReference type="NCBI Taxonomy" id="347529"/>
    <lineage>
        <taxon>Eukaryota</taxon>
        <taxon>Viridiplantae</taxon>
        <taxon>Streptophyta</taxon>
        <taxon>Embryophyta</taxon>
        <taxon>Tracheophyta</taxon>
        <taxon>Spermatophyta</taxon>
        <taxon>Magnoliopsida</taxon>
        <taxon>eudicotyledons</taxon>
        <taxon>Gunneridae</taxon>
        <taxon>Pentapetalae</taxon>
        <taxon>asterids</taxon>
        <taxon>campanulids</taxon>
        <taxon>Asterales</taxon>
        <taxon>Asteraceae</taxon>
        <taxon>Carduoideae</taxon>
        <taxon>Cardueae</taxon>
        <taxon>Centaureinae</taxon>
        <taxon>Centaurea</taxon>
    </lineage>
</organism>
<accession>A0AA38W949</accession>
<feature type="chain" id="PRO_5041271080" description="Acid phosphatase" evidence="4">
    <location>
        <begin position="19"/>
        <end position="265"/>
    </location>
</feature>
<evidence type="ECO:0000256" key="2">
    <source>
        <dbReference type="ARBA" id="ARBA00023180"/>
    </source>
</evidence>
<keyword evidence="1 4" id="KW-0732">Signal</keyword>
<dbReference type="AlphaFoldDB" id="A0AA38W949"/>
<evidence type="ECO:0000256" key="1">
    <source>
        <dbReference type="ARBA" id="ARBA00022729"/>
    </source>
</evidence>
<evidence type="ECO:0000256" key="3">
    <source>
        <dbReference type="PIRNR" id="PIRNR002674"/>
    </source>
</evidence>
<evidence type="ECO:0000313" key="5">
    <source>
        <dbReference type="EMBL" id="KAJ9539766.1"/>
    </source>
</evidence>
<dbReference type="Gene3D" id="3.40.50.1000">
    <property type="entry name" value="HAD superfamily/HAD-like"/>
    <property type="match status" value="1"/>
</dbReference>
<proteinExistence type="inferred from homology"/>
<sequence>MGFLGFTMFLCLLSVARSQEAMDIDIDLLPRALIIEYPETRLKNTSEELHMQCTSWRVAGESNNLSPWRTVPVECGDYVKAYMLGRSYYFDLEMVSKEAGGYAKSLQLKEDGMDAWIFDIDETLLSNLPYYSDHGFGLEVFDSDQFDKWVLEGVAPVIEPTLKLYEDVLKLGIKIILLTGRTEDKRNVTATNLMNVGCRKWDQLILRGDNDQGKPAIAFKSEKRKEIMMEGFRIIGNSGDQWSDLVGTSTASRSFKLSNPMYHIP</sequence>
<dbReference type="InterPro" id="IPR010028">
    <property type="entry name" value="Acid_phosphatase_pln"/>
</dbReference>
<dbReference type="EMBL" id="JARYMX010000007">
    <property type="protein sequence ID" value="KAJ9539766.1"/>
    <property type="molecule type" value="Genomic_DNA"/>
</dbReference>
<evidence type="ECO:0008006" key="7">
    <source>
        <dbReference type="Google" id="ProtNLM"/>
    </source>
</evidence>
<dbReference type="InterPro" id="IPR005519">
    <property type="entry name" value="Acid_phosphat_B-like"/>
</dbReference>
<feature type="signal peptide" evidence="4">
    <location>
        <begin position="1"/>
        <end position="18"/>
    </location>
</feature>
<keyword evidence="6" id="KW-1185">Reference proteome</keyword>
<protein>
    <recommendedName>
        <fullName evidence="7">Acid phosphatase</fullName>
    </recommendedName>
</protein>
<dbReference type="Pfam" id="PF03767">
    <property type="entry name" value="Acid_phosphat_B"/>
    <property type="match status" value="1"/>
</dbReference>